<comment type="caution">
    <text evidence="2">The sequence shown here is derived from an EMBL/GenBank/DDBJ whole genome shotgun (WGS) entry which is preliminary data.</text>
</comment>
<keyword evidence="2" id="KW-0378">Hydrolase</keyword>
<name>A0ABR8MTB2_9BACL</name>
<dbReference type="Pfam" id="PF00144">
    <property type="entry name" value="Beta-lactamase"/>
    <property type="match status" value="1"/>
</dbReference>
<dbReference type="Proteomes" id="UP000609346">
    <property type="component" value="Unassembled WGS sequence"/>
</dbReference>
<proteinExistence type="predicted"/>
<dbReference type="InterPro" id="IPR050789">
    <property type="entry name" value="Diverse_Enzym_Activities"/>
</dbReference>
<evidence type="ECO:0000313" key="2">
    <source>
        <dbReference type="EMBL" id="MBD3919205.1"/>
    </source>
</evidence>
<feature type="domain" description="Beta-lactamase-related" evidence="1">
    <location>
        <begin position="8"/>
        <end position="261"/>
    </location>
</feature>
<evidence type="ECO:0000313" key="3">
    <source>
        <dbReference type="Proteomes" id="UP000609346"/>
    </source>
</evidence>
<organism evidence="2 3">
    <name type="scientific">Paenibacillus terricola</name>
    <dbReference type="NCBI Taxonomy" id="2763503"/>
    <lineage>
        <taxon>Bacteria</taxon>
        <taxon>Bacillati</taxon>
        <taxon>Bacillota</taxon>
        <taxon>Bacilli</taxon>
        <taxon>Bacillales</taxon>
        <taxon>Paenibacillaceae</taxon>
        <taxon>Paenibacillus</taxon>
    </lineage>
</organism>
<dbReference type="InterPro" id="IPR012338">
    <property type="entry name" value="Beta-lactam/transpept-like"/>
</dbReference>
<dbReference type="SUPFAM" id="SSF56601">
    <property type="entry name" value="beta-lactamase/transpeptidase-like"/>
    <property type="match status" value="1"/>
</dbReference>
<dbReference type="EMBL" id="JACXZA010000002">
    <property type="protein sequence ID" value="MBD3919205.1"/>
    <property type="molecule type" value="Genomic_DNA"/>
</dbReference>
<dbReference type="Gene3D" id="3.40.710.10">
    <property type="entry name" value="DD-peptidase/beta-lactamase superfamily"/>
    <property type="match status" value="2"/>
</dbReference>
<dbReference type="PANTHER" id="PTHR43283">
    <property type="entry name" value="BETA-LACTAMASE-RELATED"/>
    <property type="match status" value="1"/>
</dbReference>
<dbReference type="PANTHER" id="PTHR43283:SF7">
    <property type="entry name" value="BETA-LACTAMASE-RELATED DOMAIN-CONTAINING PROTEIN"/>
    <property type="match status" value="1"/>
</dbReference>
<keyword evidence="3" id="KW-1185">Reference proteome</keyword>
<protein>
    <submittedName>
        <fullName evidence="2">Serine hydrolase</fullName>
    </submittedName>
</protein>
<evidence type="ECO:0000259" key="1">
    <source>
        <dbReference type="Pfam" id="PF00144"/>
    </source>
</evidence>
<dbReference type="InterPro" id="IPR001466">
    <property type="entry name" value="Beta-lactam-related"/>
</dbReference>
<accession>A0ABR8MTB2</accession>
<sequence>MLDVNASAASLLVIQNDRVVLEWYDGTHHSKKGARLVDSDSMFNLYSTRKTYVGLATAIAAVEANVPLETPVYPYVNDIPREQLGEITLRDLATKTGAKYFGDRRIEREELAGKIIETITGLTIAELIADRVLNPVQLNRTEWVTSPKENLVCDYQADGKYASVRIESNEGHERNLYTNSLDLGLWGNLHLNKGVINGQRLLPEAVFKLYDQLQSEEGSSKRLFGWYHEEHWYYATGAAGCHCIVLPEYHAVGVRMLNRYTDNYIEDQLLFNQTLLNCLEDAASVVHRSE</sequence>
<reference evidence="2 3" key="1">
    <citation type="submission" date="2020-09" db="EMBL/GenBank/DDBJ databases">
        <title>Paenibacillus sp. strain PR3 16S rRNA gene Genome sequencing and assembly.</title>
        <authorList>
            <person name="Kim J."/>
        </authorList>
    </citation>
    <scope>NUCLEOTIDE SEQUENCE [LARGE SCALE GENOMIC DNA]</scope>
    <source>
        <strain evidence="2 3">PR3</strain>
    </source>
</reference>
<dbReference type="GO" id="GO:0016787">
    <property type="term" value="F:hydrolase activity"/>
    <property type="evidence" value="ECO:0007669"/>
    <property type="project" value="UniProtKB-KW"/>
</dbReference>
<gene>
    <name evidence="2" type="ORF">H8B09_10615</name>
</gene>